<dbReference type="InterPro" id="IPR001296">
    <property type="entry name" value="Glyco_trans_1"/>
</dbReference>
<accession>F0Y9E3</accession>
<dbReference type="SUPFAM" id="SSF53756">
    <property type="entry name" value="UDP-Glycosyltransferase/glycogen phosphorylase"/>
    <property type="match status" value="1"/>
</dbReference>
<feature type="chain" id="PRO_5003260855" description="Glycosyl transferase family 1 domain-containing protein" evidence="2">
    <location>
        <begin position="17"/>
        <end position="1081"/>
    </location>
</feature>
<dbReference type="InParanoid" id="F0Y9E3"/>
<feature type="signal peptide" evidence="2">
    <location>
        <begin position="1"/>
        <end position="16"/>
    </location>
</feature>
<dbReference type="RefSeq" id="XP_009036952.1">
    <property type="nucleotide sequence ID" value="XM_009038704.1"/>
</dbReference>
<keyword evidence="5" id="KW-1185">Reference proteome</keyword>
<organism evidence="5">
    <name type="scientific">Aureococcus anophagefferens</name>
    <name type="common">Harmful bloom alga</name>
    <dbReference type="NCBI Taxonomy" id="44056"/>
    <lineage>
        <taxon>Eukaryota</taxon>
        <taxon>Sar</taxon>
        <taxon>Stramenopiles</taxon>
        <taxon>Ochrophyta</taxon>
        <taxon>Pelagophyceae</taxon>
        <taxon>Pelagomonadales</taxon>
        <taxon>Pelagomonadaceae</taxon>
        <taxon>Aureococcus</taxon>
    </lineage>
</organism>
<protein>
    <recommendedName>
        <fullName evidence="3">Glycosyl transferase family 1 domain-containing protein</fullName>
    </recommendedName>
</protein>
<name>F0Y9E3_AURAN</name>
<dbReference type="GO" id="GO:0016757">
    <property type="term" value="F:glycosyltransferase activity"/>
    <property type="evidence" value="ECO:0007669"/>
    <property type="project" value="UniProtKB-KW"/>
</dbReference>
<dbReference type="Proteomes" id="UP000002729">
    <property type="component" value="Unassembled WGS sequence"/>
</dbReference>
<dbReference type="OMA" id="NIGYWIW"/>
<keyword evidence="1" id="KW-0328">Glycosyltransferase</keyword>
<dbReference type="PANTHER" id="PTHR46656:SF3">
    <property type="entry name" value="PUTATIVE-RELATED"/>
    <property type="match status" value="1"/>
</dbReference>
<dbReference type="PANTHER" id="PTHR46656">
    <property type="entry name" value="PUTATIVE-RELATED"/>
    <property type="match status" value="1"/>
</dbReference>
<evidence type="ECO:0000256" key="1">
    <source>
        <dbReference type="ARBA" id="ARBA00022676"/>
    </source>
</evidence>
<evidence type="ECO:0000256" key="2">
    <source>
        <dbReference type="SAM" id="SignalP"/>
    </source>
</evidence>
<dbReference type="EMBL" id="GL833128">
    <property type="protein sequence ID" value="EGB08219.1"/>
    <property type="molecule type" value="Genomic_DNA"/>
</dbReference>
<dbReference type="OrthoDB" id="409426at2759"/>
<gene>
    <name evidence="4" type="ORF">AURANDRAFT_71650</name>
</gene>
<keyword evidence="1" id="KW-0808">Transferase</keyword>
<dbReference type="AlphaFoldDB" id="F0Y9E3"/>
<dbReference type="GeneID" id="20228323"/>
<dbReference type="Pfam" id="PF00534">
    <property type="entry name" value="Glycos_transf_1"/>
    <property type="match status" value="1"/>
</dbReference>
<keyword evidence="2" id="KW-0732">Signal</keyword>
<dbReference type="Gene3D" id="3.40.50.2000">
    <property type="entry name" value="Glycogen Phosphorylase B"/>
    <property type="match status" value="1"/>
</dbReference>
<dbReference type="KEGG" id="aaf:AURANDRAFT_71650"/>
<evidence type="ECO:0000313" key="5">
    <source>
        <dbReference type="Proteomes" id="UP000002729"/>
    </source>
</evidence>
<feature type="domain" description="Glycosyl transferase family 1" evidence="3">
    <location>
        <begin position="815"/>
        <end position="928"/>
    </location>
</feature>
<reference evidence="4 5" key="1">
    <citation type="journal article" date="2011" name="Proc. Natl. Acad. Sci. U.S.A.">
        <title>Niche of harmful alga Aureococcus anophagefferens revealed through ecogenomics.</title>
        <authorList>
            <person name="Gobler C.J."/>
            <person name="Berry D.L."/>
            <person name="Dyhrman S.T."/>
            <person name="Wilhelm S.W."/>
            <person name="Salamov A."/>
            <person name="Lobanov A.V."/>
            <person name="Zhang Y."/>
            <person name="Collier J.L."/>
            <person name="Wurch L.L."/>
            <person name="Kustka A.B."/>
            <person name="Dill B.D."/>
            <person name="Shah M."/>
            <person name="VerBerkmoes N.C."/>
            <person name="Kuo A."/>
            <person name="Terry A."/>
            <person name="Pangilinan J."/>
            <person name="Lindquist E.A."/>
            <person name="Lucas S."/>
            <person name="Paulsen I.T."/>
            <person name="Hattenrath-Lehmann T.K."/>
            <person name="Talmage S.C."/>
            <person name="Walker E.A."/>
            <person name="Koch F."/>
            <person name="Burson A.M."/>
            <person name="Marcoval M.A."/>
            <person name="Tang Y.Z."/>
            <person name="Lecleir G.R."/>
            <person name="Coyne K.J."/>
            <person name="Berg G.M."/>
            <person name="Bertrand E.M."/>
            <person name="Saito M.A."/>
            <person name="Gladyshev V.N."/>
            <person name="Grigoriev I.V."/>
        </authorList>
    </citation>
    <scope>NUCLEOTIDE SEQUENCE [LARGE SCALE GENOMIC DNA]</scope>
    <source>
        <strain evidence="5">CCMP 1984</strain>
    </source>
</reference>
<proteinExistence type="predicted"/>
<sequence>MALLGLLALLAHGGDAAVSVYTPRGPTGLRAAQECADLGSWLAYLGAGACADLGVDAAVCADLAKPDRANARCVETHGPATSKALGDAKRRHEKELWKGTAAFTISAFNNWGVVRPFLTSLLDHNEHLPGLTWFLADSPHDGDAVVDEIREDFKTLQERYPATDLRLESLDDVTKTMAYDARELAFRYDLKCFNTAVKPHVFRMLFGRGYRSVLYFDPDIHFYADFDEVALLLRKRTFVLTPHETRETPDDGEWQTDLQIMRAGVYNYGFLGLSNAYPDVLDHYLAWWAETLRYQGGVDLEAGLHFDQNWAVFVPSFYPEKTYKVLVDPRYNAAYWNLHYRGAEIAYTSDSDVTYGGAPLVFFHFSGVSTDVINFDAISPHQTRYSLGDLPNLRPLLASYAAAVADSAYYREHSRYGLDAFDNGAPAPFWARDLYAPLSFKGRHAKAGPSSPKPAFADAILALDANPFATAPANSLWRWLFENRYDVIVDDCSEGGWLPNAALLLLDAFGIDTSRFRTAKGARTWFYHYGSLLAAHVLERKDARRPALREAVRRLVGAGRRRSHRSLELVGPVADDETSFCCEVVLGRACAAADLRRGCGGIIASSNSTAHALWQAGLRAAAVANKDKECAADGPVDDFGVNVVGYVDGVFGVAESSRYLYRGLQSNIPTAAVKLRDTPAYAFRDHGIPTTRSPGFGFNVVVQNADMSHDVAASYPWRQWRRRYNVGYWAYELEKLPERFAAGALIYDEIWATSEFTADAVRSALASDPVTAMIPVKAMPVGVPLDDDPAPRDRAADRGRWGWDDATYVFLVVYDVRSVVERKNPAGAVAAFQKAFARDDNTVRLVLKSHGDSADKAAVDALAAGWPNIQAIDDRLDDDVFASLKGAADCYVSLHRSEGYGLNVLEALLAGTPTIATTYSGNMDFMKHLPKPTLDALGVAWAPKTLDAAVGPYPKGGAWSEPSADDGARAMAHAASHRAEVRAAAQADAATLRAKFSADAQGAVQAARLKAVDGLRRSVPPVPDESIYCYWLKNTDIREALGNDLAAVTAHWNDQGQAEGRELACDWLSAAALQAAKLVLV</sequence>
<evidence type="ECO:0000259" key="3">
    <source>
        <dbReference type="Pfam" id="PF00534"/>
    </source>
</evidence>
<dbReference type="CDD" id="cd01635">
    <property type="entry name" value="Glycosyltransferase_GTB-type"/>
    <property type="match status" value="1"/>
</dbReference>
<evidence type="ECO:0000313" key="4">
    <source>
        <dbReference type="EMBL" id="EGB08219.1"/>
    </source>
</evidence>